<evidence type="ECO:0000256" key="17">
    <source>
        <dbReference type="PIRSR" id="PIRSR001191-2"/>
    </source>
</evidence>
<dbReference type="PIRSF" id="PIRSF001191">
    <property type="entry name" value="Peptidase_M10A_matrix"/>
    <property type="match status" value="1"/>
</dbReference>
<dbReference type="InterPro" id="IPR024079">
    <property type="entry name" value="MetalloPept_cat_dom_sf"/>
</dbReference>
<dbReference type="GO" id="GO:0004222">
    <property type="term" value="F:metalloendopeptidase activity"/>
    <property type="evidence" value="ECO:0007669"/>
    <property type="project" value="InterPro"/>
</dbReference>
<comment type="subcellular location">
    <subcellularLocation>
        <location evidence="1">Secreted</location>
        <location evidence="1">Extracellular space</location>
        <location evidence="1">Extracellular matrix</location>
    </subcellularLocation>
</comment>
<feature type="active site" evidence="16">
    <location>
        <position position="218"/>
    </location>
</feature>
<dbReference type="InterPro" id="IPR036365">
    <property type="entry name" value="PGBD-like_sf"/>
</dbReference>
<sequence>MWTLYWSVTILLPPCLLMALPLPLLRPEDDRLEFAKKYLESFYRFKPNSGIRQRRMTEMDTFQDKLKEMQRFFGLQETGELTSCTLDAMRKPRCGLSDVETFEDTVKWKNKHLTYSIANSSPAVRSSKVRRAVKKAWRLWSNFTPLRFLQRQGKEADIMISFKTGDHEDNFAFDGNGGILAHAFQPGDGIGGDVHFDEEERWTMNSSGINLFAVAAHEFGHALGLPHSSDPGAIMHPAYNFVRINEFGLSYNDVQSIQKMYGVNPDVRAMSRLRLPPKTPEKCDPGLSFDAVMTMQQEMVFFKDRFMWRTHPNFDQVGITLITSLWSAVPSNIDAAYETSENTILFFKVLGSAAAGCLAWIPKGPLYVWVSQRSENN</sequence>
<dbReference type="GO" id="GO:0006508">
    <property type="term" value="P:proteolysis"/>
    <property type="evidence" value="ECO:0007669"/>
    <property type="project" value="UniProtKB-KW"/>
</dbReference>
<dbReference type="AlphaFoldDB" id="A0A9Q1IQI7"/>
<comment type="cofactor">
    <cofactor evidence="18">
        <name>Zn(2+)</name>
        <dbReference type="ChEBI" id="CHEBI:29105"/>
    </cofactor>
    <text evidence="18">Binds 2 Zn(2+) ions per subunit.</text>
</comment>
<evidence type="ECO:0000313" key="24">
    <source>
        <dbReference type="Proteomes" id="UP001152622"/>
    </source>
</evidence>
<feature type="binding site" evidence="18">
    <location>
        <position position="182"/>
    </location>
    <ligand>
        <name>Zn(2+)</name>
        <dbReference type="ChEBI" id="CHEBI:29105"/>
        <label>1</label>
    </ligand>
</feature>
<proteinExistence type="inferred from homology"/>
<keyword evidence="13" id="KW-0865">Zymogen</keyword>
<keyword evidence="8" id="KW-0378">Hydrolase</keyword>
<feature type="binding site" evidence="18">
    <location>
        <position position="336"/>
    </location>
    <ligand>
        <name>Ca(2+)</name>
        <dbReference type="ChEBI" id="CHEBI:29108"/>
        <label>5</label>
    </ligand>
</feature>
<comment type="cofactor">
    <cofactor evidence="18">
        <name>Ca(2+)</name>
        <dbReference type="ChEBI" id="CHEBI:29108"/>
    </cofactor>
    <text evidence="18">Can bind about 5 Ca(2+) ions per subunit.</text>
</comment>
<dbReference type="GO" id="GO:0008270">
    <property type="term" value="F:zinc ion binding"/>
    <property type="evidence" value="ECO:0007669"/>
    <property type="project" value="InterPro"/>
</dbReference>
<feature type="binding site" evidence="17">
    <location>
        <position position="227"/>
    </location>
    <ligand>
        <name>Zn(2+)</name>
        <dbReference type="ChEBI" id="CHEBI:29105"/>
        <label>2</label>
        <note>catalytic</note>
    </ligand>
</feature>
<dbReference type="PRINTS" id="PR00138">
    <property type="entry name" value="MATRIXIN"/>
</dbReference>
<evidence type="ECO:0000259" key="22">
    <source>
        <dbReference type="SMART" id="SM00235"/>
    </source>
</evidence>
<evidence type="ECO:0000256" key="12">
    <source>
        <dbReference type="ARBA" id="ARBA00023105"/>
    </source>
</evidence>
<dbReference type="SMART" id="SM00120">
    <property type="entry name" value="HX"/>
    <property type="match status" value="1"/>
</dbReference>
<dbReference type="InterPro" id="IPR021190">
    <property type="entry name" value="Pept_M10A"/>
</dbReference>
<feature type="chain" id="PRO_5040323884" description="Peptidase metallopeptidase domain-containing protein" evidence="21">
    <location>
        <begin position="20"/>
        <end position="377"/>
    </location>
</feature>
<dbReference type="OrthoDB" id="406838at2759"/>
<evidence type="ECO:0000256" key="9">
    <source>
        <dbReference type="ARBA" id="ARBA00022833"/>
    </source>
</evidence>
<feature type="binding site" evidence="18">
    <location>
        <position position="174"/>
    </location>
    <ligand>
        <name>Ca(2+)</name>
        <dbReference type="ChEBI" id="CHEBI:29108"/>
        <label>3</label>
    </ligand>
</feature>
<keyword evidence="9 17" id="KW-0862">Zinc</keyword>
<feature type="binding site" evidence="18">
    <location>
        <position position="200"/>
    </location>
    <ligand>
        <name>Ca(2+)</name>
        <dbReference type="ChEBI" id="CHEBI:29108"/>
        <label>1</label>
    </ligand>
</feature>
<keyword evidence="10 18" id="KW-0106">Calcium</keyword>
<evidence type="ECO:0000256" key="13">
    <source>
        <dbReference type="ARBA" id="ARBA00023145"/>
    </source>
</evidence>
<dbReference type="PROSITE" id="PS51642">
    <property type="entry name" value="HEMOPEXIN_2"/>
    <property type="match status" value="1"/>
</dbReference>
<evidence type="ECO:0000256" key="11">
    <source>
        <dbReference type="ARBA" id="ARBA00023049"/>
    </source>
</evidence>
<evidence type="ECO:0000256" key="10">
    <source>
        <dbReference type="ARBA" id="ARBA00022837"/>
    </source>
</evidence>
<evidence type="ECO:0000256" key="6">
    <source>
        <dbReference type="ARBA" id="ARBA00022723"/>
    </source>
</evidence>
<dbReference type="InterPro" id="IPR018486">
    <property type="entry name" value="Hemopexin_CS"/>
</dbReference>
<keyword evidence="7 21" id="KW-0732">Signal</keyword>
<dbReference type="Gene3D" id="3.40.390.10">
    <property type="entry name" value="Collagenase (Catalytic Domain)"/>
    <property type="match status" value="1"/>
</dbReference>
<evidence type="ECO:0000256" key="3">
    <source>
        <dbReference type="ARBA" id="ARBA00022525"/>
    </source>
</evidence>
<keyword evidence="24" id="KW-1185">Reference proteome</keyword>
<feature type="binding site" evidence="18">
    <location>
        <position position="334"/>
    </location>
    <ligand>
        <name>Ca(2+)</name>
        <dbReference type="ChEBI" id="CHEBI:29108"/>
        <label>4</label>
    </ligand>
</feature>
<dbReference type="Gene3D" id="2.110.10.10">
    <property type="entry name" value="Hemopexin-like domain"/>
    <property type="match status" value="1"/>
</dbReference>
<evidence type="ECO:0000256" key="15">
    <source>
        <dbReference type="ARBA" id="ARBA00023180"/>
    </source>
</evidence>
<keyword evidence="14" id="KW-1015">Disulfide bond</keyword>
<dbReference type="Pfam" id="PF00413">
    <property type="entry name" value="Peptidase_M10"/>
    <property type="match status" value="1"/>
</dbReference>
<comment type="similarity">
    <text evidence="2">Belongs to the peptidase M10A family.</text>
</comment>
<evidence type="ECO:0000256" key="2">
    <source>
        <dbReference type="ARBA" id="ARBA00010370"/>
    </source>
</evidence>
<feature type="binding site" evidence="18">
    <location>
        <position position="235"/>
    </location>
    <ligand>
        <name>Zn(2+)</name>
        <dbReference type="ChEBI" id="CHEBI:29105"/>
        <label>2</label>
        <note>catalytic</note>
    </ligand>
</feature>
<dbReference type="FunFam" id="3.40.390.10:FF:000007">
    <property type="entry name" value="Collagenase 3"/>
    <property type="match status" value="1"/>
</dbReference>
<dbReference type="InterPro" id="IPR033739">
    <property type="entry name" value="M10A_MMP"/>
</dbReference>
<organism evidence="23 24">
    <name type="scientific">Synaphobranchus kaupii</name>
    <name type="common">Kaup's arrowtooth eel</name>
    <dbReference type="NCBI Taxonomy" id="118154"/>
    <lineage>
        <taxon>Eukaryota</taxon>
        <taxon>Metazoa</taxon>
        <taxon>Chordata</taxon>
        <taxon>Craniata</taxon>
        <taxon>Vertebrata</taxon>
        <taxon>Euteleostomi</taxon>
        <taxon>Actinopterygii</taxon>
        <taxon>Neopterygii</taxon>
        <taxon>Teleostei</taxon>
        <taxon>Anguilliformes</taxon>
        <taxon>Synaphobranchidae</taxon>
        <taxon>Synaphobranchus</taxon>
    </lineage>
</organism>
<dbReference type="InterPro" id="IPR018487">
    <property type="entry name" value="Hemopexin-like_repeat"/>
</dbReference>
<protein>
    <recommendedName>
        <fullName evidence="22">Peptidase metallopeptidase domain-containing protein</fullName>
    </recommendedName>
</protein>
<dbReference type="InterPro" id="IPR001818">
    <property type="entry name" value="Pept_M10_metallopeptidase"/>
</dbReference>
<evidence type="ECO:0000256" key="21">
    <source>
        <dbReference type="SAM" id="SignalP"/>
    </source>
</evidence>
<keyword evidence="5" id="KW-0645">Protease</keyword>
<dbReference type="GO" id="GO:0030198">
    <property type="term" value="P:extracellular matrix organization"/>
    <property type="evidence" value="ECO:0007669"/>
    <property type="project" value="TreeGrafter"/>
</dbReference>
<feature type="binding site" evidence="18">
    <location>
        <position position="195"/>
    </location>
    <ligand>
        <name>Zn(2+)</name>
        <dbReference type="ChEBI" id="CHEBI:29105"/>
        <label>1</label>
    </ligand>
</feature>
<dbReference type="CDD" id="cd04278">
    <property type="entry name" value="ZnMc_MMP"/>
    <property type="match status" value="1"/>
</dbReference>
<dbReference type="PANTHER" id="PTHR10201:SF165">
    <property type="entry name" value="COLLAGENASE 3"/>
    <property type="match status" value="1"/>
</dbReference>
<comment type="caution">
    <text evidence="23">The sequence shown here is derived from an EMBL/GenBank/DDBJ whole genome shotgun (WGS) entry which is preliminary data.</text>
</comment>
<feature type="short sequence motif" description="Cysteine switch" evidence="19">
    <location>
        <begin position="92"/>
        <end position="99"/>
    </location>
</feature>
<dbReference type="Pfam" id="PF00045">
    <property type="entry name" value="Hemopexin"/>
    <property type="match status" value="1"/>
</dbReference>
<evidence type="ECO:0000256" key="8">
    <source>
        <dbReference type="ARBA" id="ARBA00022801"/>
    </source>
</evidence>
<dbReference type="InterPro" id="IPR006026">
    <property type="entry name" value="Peptidase_Metallo"/>
</dbReference>
<keyword evidence="15" id="KW-0325">Glycoprotein</keyword>
<dbReference type="Pfam" id="PF01471">
    <property type="entry name" value="PG_binding_1"/>
    <property type="match status" value="1"/>
</dbReference>
<dbReference type="InterPro" id="IPR002477">
    <property type="entry name" value="Peptidoglycan-bd-like"/>
</dbReference>
<evidence type="ECO:0000256" key="16">
    <source>
        <dbReference type="PIRSR" id="PIRSR001191-1"/>
    </source>
</evidence>
<dbReference type="InterPro" id="IPR036375">
    <property type="entry name" value="Hemopexin-like_dom_sf"/>
</dbReference>
<dbReference type="SUPFAM" id="SSF50923">
    <property type="entry name" value="Hemopexin-like domain"/>
    <property type="match status" value="1"/>
</dbReference>
<feature type="binding site" evidence="18">
    <location>
        <position position="200"/>
    </location>
    <ligand>
        <name>Ca(2+)</name>
        <dbReference type="ChEBI" id="CHEBI:29108"/>
        <label>3</label>
    </ligand>
</feature>
<evidence type="ECO:0000256" key="18">
    <source>
        <dbReference type="PIRSR" id="PIRSR621190-2"/>
    </source>
</evidence>
<feature type="binding site" evidence="17">
    <location>
        <position position="221"/>
    </location>
    <ligand>
        <name>Zn(2+)</name>
        <dbReference type="ChEBI" id="CHEBI:29105"/>
        <label>2</label>
        <note>catalytic</note>
    </ligand>
</feature>
<dbReference type="SUPFAM" id="SSF55486">
    <property type="entry name" value="Metalloproteases ('zincins'), catalytic domain"/>
    <property type="match status" value="1"/>
</dbReference>
<feature type="binding site" evidence="18">
    <location>
        <position position="175"/>
    </location>
    <ligand>
        <name>Ca(2+)</name>
        <dbReference type="ChEBI" id="CHEBI:29108"/>
        <label>3</label>
    </ligand>
</feature>
<reference evidence="23" key="1">
    <citation type="journal article" date="2023" name="Science">
        <title>Genome structures resolve the early diversification of teleost fishes.</title>
        <authorList>
            <person name="Parey E."/>
            <person name="Louis A."/>
            <person name="Montfort J."/>
            <person name="Bouchez O."/>
            <person name="Roques C."/>
            <person name="Iampietro C."/>
            <person name="Lluch J."/>
            <person name="Castinel A."/>
            <person name="Donnadieu C."/>
            <person name="Desvignes T."/>
            <person name="Floi Bucao C."/>
            <person name="Jouanno E."/>
            <person name="Wen M."/>
            <person name="Mejri S."/>
            <person name="Dirks R."/>
            <person name="Jansen H."/>
            <person name="Henkel C."/>
            <person name="Chen W.J."/>
            <person name="Zahm M."/>
            <person name="Cabau C."/>
            <person name="Klopp C."/>
            <person name="Thompson A.W."/>
            <person name="Robinson-Rechavi M."/>
            <person name="Braasch I."/>
            <person name="Lecointre G."/>
            <person name="Bobe J."/>
            <person name="Postlethwait J.H."/>
            <person name="Berthelot C."/>
            <person name="Roest Crollius H."/>
            <person name="Guiguen Y."/>
        </authorList>
    </citation>
    <scope>NUCLEOTIDE SEQUENCE</scope>
    <source>
        <strain evidence="23">WJC10195</strain>
    </source>
</reference>
<evidence type="ECO:0000256" key="19">
    <source>
        <dbReference type="PIRSR" id="PIRSR621190-5"/>
    </source>
</evidence>
<keyword evidence="6 17" id="KW-0479">Metal-binding</keyword>
<feature type="signal peptide" evidence="21">
    <location>
        <begin position="1"/>
        <end position="19"/>
    </location>
</feature>
<feature type="repeat" description="Hemopexin" evidence="20">
    <location>
        <begin position="280"/>
        <end position="329"/>
    </location>
</feature>
<feature type="binding site" evidence="18">
    <location>
        <position position="191"/>
    </location>
    <ligand>
        <name>Ca(2+)</name>
        <dbReference type="ChEBI" id="CHEBI:29108"/>
        <label>2</label>
    </ligand>
</feature>
<dbReference type="SUPFAM" id="SSF47090">
    <property type="entry name" value="PGBD-like"/>
    <property type="match status" value="1"/>
</dbReference>
<keyword evidence="4" id="KW-0272">Extracellular matrix</keyword>
<feature type="binding site" evidence="18">
    <location>
        <position position="169"/>
    </location>
    <ligand>
        <name>Zn(2+)</name>
        <dbReference type="ChEBI" id="CHEBI:29105"/>
        <label>1</label>
    </ligand>
</feature>
<feature type="binding site" evidence="17">
    <location>
        <position position="217"/>
    </location>
    <ligand>
        <name>Zn(2+)</name>
        <dbReference type="ChEBI" id="CHEBI:29105"/>
        <label>2</label>
        <note>catalytic</note>
    </ligand>
</feature>
<feature type="binding site" evidence="18">
    <location>
        <position position="157"/>
    </location>
    <ligand>
        <name>Ca(2+)</name>
        <dbReference type="ChEBI" id="CHEBI:29108"/>
        <label>2</label>
    </ligand>
</feature>
<keyword evidence="11" id="KW-0482">Metalloprotease</keyword>
<dbReference type="SMART" id="SM00235">
    <property type="entry name" value="ZnMc"/>
    <property type="match status" value="1"/>
</dbReference>
<dbReference type="PROSITE" id="PS00024">
    <property type="entry name" value="HEMOPEXIN"/>
    <property type="match status" value="1"/>
</dbReference>
<evidence type="ECO:0000313" key="23">
    <source>
        <dbReference type="EMBL" id="KAJ8348464.1"/>
    </source>
</evidence>
<feature type="binding site" evidence="18">
    <location>
        <position position="197"/>
    </location>
    <ligand>
        <name>Ca(2+)</name>
        <dbReference type="ChEBI" id="CHEBI:29108"/>
        <label>3</label>
    </ligand>
</feature>
<evidence type="ECO:0000256" key="1">
    <source>
        <dbReference type="ARBA" id="ARBA00004498"/>
    </source>
</evidence>
<dbReference type="GO" id="GO:0030574">
    <property type="term" value="P:collagen catabolic process"/>
    <property type="evidence" value="ECO:0007669"/>
    <property type="project" value="UniProtKB-KW"/>
</dbReference>
<dbReference type="PANTHER" id="PTHR10201">
    <property type="entry name" value="MATRIX METALLOPROTEINASE"/>
    <property type="match status" value="1"/>
</dbReference>
<keyword evidence="3" id="KW-0964">Secreted</keyword>
<accession>A0A9Q1IQI7</accession>
<feature type="binding site" evidence="18">
    <location>
        <position position="290"/>
    </location>
    <ligand>
        <name>Ca(2+)</name>
        <dbReference type="ChEBI" id="CHEBI:29108"/>
        <label>4</label>
    </ligand>
</feature>
<evidence type="ECO:0000256" key="5">
    <source>
        <dbReference type="ARBA" id="ARBA00022670"/>
    </source>
</evidence>
<feature type="binding site" evidence="18">
    <location>
        <position position="167"/>
    </location>
    <ligand>
        <name>Zn(2+)</name>
        <dbReference type="ChEBI" id="CHEBI:29105"/>
        <label>1</label>
    </ligand>
</feature>
<evidence type="ECO:0000256" key="7">
    <source>
        <dbReference type="ARBA" id="ARBA00022729"/>
    </source>
</evidence>
<feature type="binding site" description="in inhibited form" evidence="18">
    <location>
        <position position="94"/>
    </location>
    <ligand>
        <name>Zn(2+)</name>
        <dbReference type="ChEBI" id="CHEBI:29105"/>
        <label>2</label>
        <note>catalytic</note>
    </ligand>
</feature>
<dbReference type="EMBL" id="JAINUF010000010">
    <property type="protein sequence ID" value="KAJ8348464.1"/>
    <property type="molecule type" value="Genomic_DNA"/>
</dbReference>
<feature type="binding site" evidence="18">
    <location>
        <position position="193"/>
    </location>
    <ligand>
        <name>Ca(2+)</name>
        <dbReference type="ChEBI" id="CHEBI:29108"/>
        <label>2</label>
    </ligand>
</feature>
<dbReference type="GO" id="GO:0031012">
    <property type="term" value="C:extracellular matrix"/>
    <property type="evidence" value="ECO:0007669"/>
    <property type="project" value="InterPro"/>
</dbReference>
<dbReference type="Proteomes" id="UP001152622">
    <property type="component" value="Chromosome 10"/>
</dbReference>
<name>A0A9Q1IQI7_SYNKA</name>
<dbReference type="GO" id="GO:0005615">
    <property type="term" value="C:extracellular space"/>
    <property type="evidence" value="ECO:0007669"/>
    <property type="project" value="TreeGrafter"/>
</dbReference>
<evidence type="ECO:0000256" key="4">
    <source>
        <dbReference type="ARBA" id="ARBA00022530"/>
    </source>
</evidence>
<evidence type="ECO:0000256" key="20">
    <source>
        <dbReference type="PROSITE-ProRule" id="PRU01011"/>
    </source>
</evidence>
<evidence type="ECO:0000256" key="14">
    <source>
        <dbReference type="ARBA" id="ARBA00023157"/>
    </source>
</evidence>
<gene>
    <name evidence="23" type="ORF">SKAU_G00270530</name>
</gene>
<keyword evidence="12" id="KW-0177">Collagen degradation</keyword>
<feature type="domain" description="Peptidase metallopeptidase" evidence="22">
    <location>
        <begin position="104"/>
        <end position="263"/>
    </location>
</feature>